<dbReference type="PANTHER" id="PTHR34391">
    <property type="entry name" value="UPF0658 GOLGI APPARATUS MEMBRANE PROTEIN C1952.10C-RELATED"/>
    <property type="match status" value="1"/>
</dbReference>
<dbReference type="SMR" id="A0A015JK54"/>
<dbReference type="AlphaFoldDB" id="A0A015JK54"/>
<dbReference type="PANTHER" id="PTHR34391:SF1">
    <property type="entry name" value="UPF0658 GOLGI APPARATUS MEMBRANE PROTEIN C1952.10C-RELATED"/>
    <property type="match status" value="1"/>
</dbReference>
<dbReference type="InterPro" id="IPR040410">
    <property type="entry name" value="UPF0658_Golgi"/>
</dbReference>
<dbReference type="OrthoDB" id="2448307at2759"/>
<name>A0A015JK54_RHIIW</name>
<proteinExistence type="predicted"/>
<evidence type="ECO:0000313" key="1">
    <source>
        <dbReference type="EMBL" id="EXX69882.1"/>
    </source>
</evidence>
<dbReference type="GO" id="GO:0005794">
    <property type="term" value="C:Golgi apparatus"/>
    <property type="evidence" value="ECO:0007669"/>
    <property type="project" value="TreeGrafter"/>
</dbReference>
<sequence length="377" mass="42560">MFGSLAEKLFGQSYYARYALIVSVCQALAVSILEGLVLAVHSKAVSQISLFEDKVKNDATLLSDFTDIYAQGRSMTIYHVLFIVSQFFQLGLCIDALYHQNTIQLIALSLFIFAGLAFSAIQVYQSTSLISDNGISPSIQELIIKGNDTLPKDAVPYEIVIIIVMLISSMSFAYLAYKLYQEFGWTIYKKIGADMAMRDRYKMYQIFIMLLKFDVFFFLGFSIQFLALVVILEATKEILQHVILSVLTSAGMIIVGFWGVQTERKVLMYLFKLGVCVAEGYIISKIVDVSMNPDKYHGTRIFVTFFLSVCLVLGIVTFVISLLCLKNFDKGLKFHLSRSKSLSSQVGGREGRDAFIENNRAYNLETVNRHTQRWSID</sequence>
<comment type="caution">
    <text evidence="1">The sequence shown here is derived from an EMBL/GenBank/DDBJ whole genome shotgun (WGS) entry which is preliminary data.</text>
</comment>
<dbReference type="Proteomes" id="UP000022910">
    <property type="component" value="Unassembled WGS sequence"/>
</dbReference>
<dbReference type="OMA" id="IIQFHQS"/>
<dbReference type="HOGENOM" id="CLU_029564_0_0_1"/>
<evidence type="ECO:0000313" key="2">
    <source>
        <dbReference type="Proteomes" id="UP000022910"/>
    </source>
</evidence>
<gene>
    <name evidence="1" type="ORF">RirG_092320</name>
</gene>
<accession>A0A015JK54</accession>
<keyword evidence="2" id="KW-1185">Reference proteome</keyword>
<protein>
    <submittedName>
        <fullName evidence="1">Uncharacterized protein</fullName>
    </submittedName>
</protein>
<dbReference type="EMBL" id="JEMT01016768">
    <property type="protein sequence ID" value="EXX69882.1"/>
    <property type="molecule type" value="Genomic_DNA"/>
</dbReference>
<organism evidence="1 2">
    <name type="scientific">Rhizophagus irregularis (strain DAOM 197198w)</name>
    <name type="common">Glomus intraradices</name>
    <dbReference type="NCBI Taxonomy" id="1432141"/>
    <lineage>
        <taxon>Eukaryota</taxon>
        <taxon>Fungi</taxon>
        <taxon>Fungi incertae sedis</taxon>
        <taxon>Mucoromycota</taxon>
        <taxon>Glomeromycotina</taxon>
        <taxon>Glomeromycetes</taxon>
        <taxon>Glomerales</taxon>
        <taxon>Glomeraceae</taxon>
        <taxon>Rhizophagus</taxon>
    </lineage>
</organism>
<reference evidence="1 2" key="1">
    <citation type="submission" date="2014-02" db="EMBL/GenBank/DDBJ databases">
        <title>Single nucleus genome sequencing reveals high similarity among nuclei of an endomycorrhizal fungus.</title>
        <authorList>
            <person name="Lin K."/>
            <person name="Geurts R."/>
            <person name="Zhang Z."/>
            <person name="Limpens E."/>
            <person name="Saunders D.G."/>
            <person name="Mu D."/>
            <person name="Pang E."/>
            <person name="Cao H."/>
            <person name="Cha H."/>
            <person name="Lin T."/>
            <person name="Zhou Q."/>
            <person name="Shang Y."/>
            <person name="Li Y."/>
            <person name="Ivanov S."/>
            <person name="Sharma T."/>
            <person name="Velzen R.V."/>
            <person name="Ruijter N.D."/>
            <person name="Aanen D.K."/>
            <person name="Win J."/>
            <person name="Kamoun S."/>
            <person name="Bisseling T."/>
            <person name="Huang S."/>
        </authorList>
    </citation>
    <scope>NUCLEOTIDE SEQUENCE [LARGE SCALE GENOMIC DNA]</scope>
    <source>
        <strain evidence="2">DAOM197198w</strain>
    </source>
</reference>